<proteinExistence type="predicted"/>
<name>A0A3D9S7C2_9BACL</name>
<accession>A0A3D9S7C2</accession>
<feature type="domain" description="N-acetyltransferase" evidence="1">
    <location>
        <begin position="12"/>
        <end position="177"/>
    </location>
</feature>
<dbReference type="PROSITE" id="PS51186">
    <property type="entry name" value="GNAT"/>
    <property type="match status" value="1"/>
</dbReference>
<dbReference type="PANTHER" id="PTHR43415:SF5">
    <property type="entry name" value="ACETYLTRANSFERASE"/>
    <property type="match status" value="1"/>
</dbReference>
<dbReference type="PANTHER" id="PTHR43415">
    <property type="entry name" value="SPERMIDINE N(1)-ACETYLTRANSFERASE"/>
    <property type="match status" value="1"/>
</dbReference>
<dbReference type="Proteomes" id="UP000256304">
    <property type="component" value="Unassembled WGS sequence"/>
</dbReference>
<dbReference type="Pfam" id="PF13302">
    <property type="entry name" value="Acetyltransf_3"/>
    <property type="match status" value="1"/>
</dbReference>
<gene>
    <name evidence="2" type="ORF">A8990_107168</name>
</gene>
<dbReference type="Gene3D" id="3.40.630.30">
    <property type="match status" value="1"/>
</dbReference>
<dbReference type="OrthoDB" id="9795206at2"/>
<protein>
    <submittedName>
        <fullName evidence="2">RimJ/RimL family protein N-acetyltransferase</fullName>
    </submittedName>
</protein>
<comment type="caution">
    <text evidence="2">The sequence shown here is derived from an EMBL/GenBank/DDBJ whole genome shotgun (WGS) entry which is preliminary data.</text>
</comment>
<organism evidence="2 3">
    <name type="scientific">Paenibacillus taihuensis</name>
    <dbReference type="NCBI Taxonomy" id="1156355"/>
    <lineage>
        <taxon>Bacteria</taxon>
        <taxon>Bacillati</taxon>
        <taxon>Bacillota</taxon>
        <taxon>Bacilli</taxon>
        <taxon>Bacillales</taxon>
        <taxon>Paenibacillaceae</taxon>
        <taxon>Paenibacillus</taxon>
    </lineage>
</organism>
<dbReference type="InterPro" id="IPR000182">
    <property type="entry name" value="GNAT_dom"/>
</dbReference>
<dbReference type="AlphaFoldDB" id="A0A3D9S7C2"/>
<evidence type="ECO:0000313" key="2">
    <source>
        <dbReference type="EMBL" id="REE89070.1"/>
    </source>
</evidence>
<sequence length="184" mass="21566">MTTQYVWSGSKVRLRPVKPEDWENYHNNDLDSENARLCDEIHFPRSDEGTQKWAEEQSNNVTDGDNVFLAIETHDGTLVGSMNTWGSNARTGTFKYGISIFRDHWRNGYATDAVKTLLRYYFEELRYHKVNAHVYAFNDRSAAFQERLGFKLEGTLRDMIYTKGRHYDEYIYGLTKAEFEQLHG</sequence>
<evidence type="ECO:0000313" key="3">
    <source>
        <dbReference type="Proteomes" id="UP000256304"/>
    </source>
</evidence>
<dbReference type="GO" id="GO:0016747">
    <property type="term" value="F:acyltransferase activity, transferring groups other than amino-acyl groups"/>
    <property type="evidence" value="ECO:0007669"/>
    <property type="project" value="InterPro"/>
</dbReference>
<dbReference type="EMBL" id="QTTN01000007">
    <property type="protein sequence ID" value="REE89070.1"/>
    <property type="molecule type" value="Genomic_DNA"/>
</dbReference>
<reference evidence="2 3" key="1">
    <citation type="submission" date="2018-08" db="EMBL/GenBank/DDBJ databases">
        <title>Genomic Encyclopedia of Type Strains, Phase III (KMG-III): the genomes of soil and plant-associated and newly described type strains.</title>
        <authorList>
            <person name="Whitman W."/>
        </authorList>
    </citation>
    <scope>NUCLEOTIDE SEQUENCE [LARGE SCALE GENOMIC DNA]</scope>
    <source>
        <strain evidence="2 3">CGMCC 1.10966</strain>
    </source>
</reference>
<evidence type="ECO:0000259" key="1">
    <source>
        <dbReference type="PROSITE" id="PS51186"/>
    </source>
</evidence>
<dbReference type="SUPFAM" id="SSF55729">
    <property type="entry name" value="Acyl-CoA N-acyltransferases (Nat)"/>
    <property type="match status" value="1"/>
</dbReference>
<dbReference type="InterPro" id="IPR016181">
    <property type="entry name" value="Acyl_CoA_acyltransferase"/>
</dbReference>
<keyword evidence="2" id="KW-0808">Transferase</keyword>
<keyword evidence="3" id="KW-1185">Reference proteome</keyword>
<dbReference type="RefSeq" id="WP_116188567.1">
    <property type="nucleotide sequence ID" value="NZ_QTTN01000007.1"/>
</dbReference>